<evidence type="ECO:0000256" key="3">
    <source>
        <dbReference type="ARBA" id="ARBA00022519"/>
    </source>
</evidence>
<dbReference type="GO" id="GO:0005886">
    <property type="term" value="C:plasma membrane"/>
    <property type="evidence" value="ECO:0007669"/>
    <property type="project" value="UniProtKB-SubCell"/>
</dbReference>
<comment type="subunit">
    <text evidence="7">The complex comprises the extracytoplasmic solute receptor protein and the two transmembrane proteins.</text>
</comment>
<dbReference type="PANTHER" id="PTHR33362:SF5">
    <property type="entry name" value="C4-DICARBOXYLATE TRAP TRANSPORTER LARGE PERMEASE PROTEIN DCTM"/>
    <property type="match status" value="1"/>
</dbReference>
<feature type="transmembrane region" description="Helical" evidence="7">
    <location>
        <begin position="287"/>
        <end position="308"/>
    </location>
</feature>
<evidence type="ECO:0000256" key="2">
    <source>
        <dbReference type="ARBA" id="ARBA00022475"/>
    </source>
</evidence>
<dbReference type="NCBIfam" id="TIGR00786">
    <property type="entry name" value="dctM"/>
    <property type="match status" value="1"/>
</dbReference>
<dbReference type="InterPro" id="IPR010656">
    <property type="entry name" value="DctM"/>
</dbReference>
<evidence type="ECO:0000256" key="4">
    <source>
        <dbReference type="ARBA" id="ARBA00022692"/>
    </source>
</evidence>
<evidence type="ECO:0000259" key="8">
    <source>
        <dbReference type="Pfam" id="PF06808"/>
    </source>
</evidence>
<evidence type="ECO:0000256" key="6">
    <source>
        <dbReference type="ARBA" id="ARBA00023136"/>
    </source>
</evidence>
<keyword evidence="5 7" id="KW-1133">Transmembrane helix</keyword>
<feature type="transmembrane region" description="Helical" evidence="7">
    <location>
        <begin position="140"/>
        <end position="164"/>
    </location>
</feature>
<feature type="domain" description="TRAP C4-dicarboxylate transport system permease DctM subunit" evidence="8">
    <location>
        <begin position="11"/>
        <end position="424"/>
    </location>
</feature>
<dbReference type="GO" id="GO:0022857">
    <property type="term" value="F:transmembrane transporter activity"/>
    <property type="evidence" value="ECO:0007669"/>
    <property type="project" value="UniProtKB-UniRule"/>
</dbReference>
<comment type="function">
    <text evidence="7">Part of the tripartite ATP-independent periplasmic (TRAP) transport system.</text>
</comment>
<organism evidence="9 10">
    <name type="scientific">Falsiroseomonas stagni DSM 19981</name>
    <dbReference type="NCBI Taxonomy" id="1123062"/>
    <lineage>
        <taxon>Bacteria</taxon>
        <taxon>Pseudomonadati</taxon>
        <taxon>Pseudomonadota</taxon>
        <taxon>Alphaproteobacteria</taxon>
        <taxon>Acetobacterales</taxon>
        <taxon>Roseomonadaceae</taxon>
        <taxon>Falsiroseomonas</taxon>
    </lineage>
</organism>
<proteinExistence type="inferred from homology"/>
<reference evidence="9 10" key="1">
    <citation type="submission" date="2016-10" db="EMBL/GenBank/DDBJ databases">
        <authorList>
            <person name="de Groot N.N."/>
        </authorList>
    </citation>
    <scope>NUCLEOTIDE SEQUENCE [LARGE SCALE GENOMIC DNA]</scope>
    <source>
        <strain evidence="9 10">DSM 19981</strain>
    </source>
</reference>
<feature type="transmembrane region" description="Helical" evidence="7">
    <location>
        <begin position="248"/>
        <end position="266"/>
    </location>
</feature>
<feature type="transmembrane region" description="Helical" evidence="7">
    <location>
        <begin position="20"/>
        <end position="47"/>
    </location>
</feature>
<keyword evidence="10" id="KW-1185">Reference proteome</keyword>
<dbReference type="Pfam" id="PF06808">
    <property type="entry name" value="DctM"/>
    <property type="match status" value="1"/>
</dbReference>
<feature type="transmembrane region" description="Helical" evidence="7">
    <location>
        <begin position="349"/>
        <end position="377"/>
    </location>
</feature>
<comment type="subcellular location">
    <subcellularLocation>
        <location evidence="1 7">Cell inner membrane</location>
        <topology evidence="1 7">Multi-pass membrane protein</topology>
    </subcellularLocation>
</comment>
<dbReference type="PANTHER" id="PTHR33362">
    <property type="entry name" value="SIALIC ACID TRAP TRANSPORTER PERMEASE PROTEIN SIAT-RELATED"/>
    <property type="match status" value="1"/>
</dbReference>
<dbReference type="AlphaFoldDB" id="A0A1I4CCR8"/>
<sequence>MIGVGETAIGFGLLVGLLFLGLHVATAMFAVAAIGAVVYLSPALVAAAGMQFWGAMEDYVLLSIPLYILLGEILVRSGSTDRLYQSLSDWLNPLPGGLLHTNVGASAIFSAVSGSSVATAATIATVALPSFRKRKYDDRLVLGSIAAGASLGNLIPPGIALIVYGALTNTSVGQLYAAAVIPGIVMTLLFMATIVVLALARPDLVRQKEVLDPLLVRLKRLVDLLPPLVIFTIIMGSIYTGWATVTESAALAVVAALPIAAFYGRLNVKMLHECFIATAQLTAMSMLVLAAAFYLNFVLGLLGVTPALGKFITELGASRIELLIALAVFYLLLGIFFESLPMMVGTVPIVFPVVVAAGIDPIWFGVFMVLMCEVSLLSPPVGMTLYVIQAVRREGTIAQVFAGTIPFFAAMVLMTALLIAIPEMALWLPRLMYAP</sequence>
<dbReference type="PIRSF" id="PIRSF006066">
    <property type="entry name" value="HI0050"/>
    <property type="match status" value="1"/>
</dbReference>
<keyword evidence="6 7" id="KW-0472">Membrane</keyword>
<feature type="transmembrane region" description="Helical" evidence="7">
    <location>
        <begin position="99"/>
        <end position="128"/>
    </location>
</feature>
<dbReference type="InterPro" id="IPR004681">
    <property type="entry name" value="TRAP_DctM"/>
</dbReference>
<evidence type="ECO:0000313" key="10">
    <source>
        <dbReference type="Proteomes" id="UP000199473"/>
    </source>
</evidence>
<evidence type="ECO:0000313" key="9">
    <source>
        <dbReference type="EMBL" id="SFK78954.1"/>
    </source>
</evidence>
<evidence type="ECO:0000256" key="7">
    <source>
        <dbReference type="RuleBase" id="RU369079"/>
    </source>
</evidence>
<evidence type="ECO:0000256" key="1">
    <source>
        <dbReference type="ARBA" id="ARBA00004429"/>
    </source>
</evidence>
<keyword evidence="7" id="KW-0813">Transport</keyword>
<dbReference type="OrthoDB" id="9790209at2"/>
<evidence type="ECO:0000256" key="5">
    <source>
        <dbReference type="ARBA" id="ARBA00022989"/>
    </source>
</evidence>
<feature type="transmembrane region" description="Helical" evidence="7">
    <location>
        <begin position="320"/>
        <end position="337"/>
    </location>
</feature>
<keyword evidence="2" id="KW-1003">Cell membrane</keyword>
<accession>A0A1I4CCR8</accession>
<keyword evidence="3 7" id="KW-0997">Cell inner membrane</keyword>
<protein>
    <recommendedName>
        <fullName evidence="7">TRAP transporter large permease protein</fullName>
    </recommendedName>
</protein>
<feature type="transmembrane region" description="Helical" evidence="7">
    <location>
        <begin position="176"/>
        <end position="200"/>
    </location>
</feature>
<comment type="caution">
    <text evidence="7">Lacks conserved residue(s) required for the propagation of feature annotation.</text>
</comment>
<comment type="similarity">
    <text evidence="7">Belongs to the TRAP transporter large permease family.</text>
</comment>
<dbReference type="STRING" id="1123062.SAMN02745775_107148"/>
<dbReference type="Proteomes" id="UP000199473">
    <property type="component" value="Unassembled WGS sequence"/>
</dbReference>
<feature type="transmembrane region" description="Helical" evidence="7">
    <location>
        <begin position="397"/>
        <end position="421"/>
    </location>
</feature>
<dbReference type="RefSeq" id="WP_092961336.1">
    <property type="nucleotide sequence ID" value="NZ_FOSQ01000007.1"/>
</dbReference>
<keyword evidence="4 7" id="KW-0812">Transmembrane</keyword>
<gene>
    <name evidence="9" type="ORF">SAMN02745775_107148</name>
</gene>
<name>A0A1I4CCR8_9PROT</name>
<feature type="transmembrane region" description="Helical" evidence="7">
    <location>
        <begin position="221"/>
        <end position="242"/>
    </location>
</feature>
<dbReference type="EMBL" id="FOSQ01000007">
    <property type="protein sequence ID" value="SFK78954.1"/>
    <property type="molecule type" value="Genomic_DNA"/>
</dbReference>